<proteinExistence type="predicted"/>
<evidence type="ECO:0000313" key="2">
    <source>
        <dbReference type="Proteomes" id="UP000477782"/>
    </source>
</evidence>
<dbReference type="AlphaFoldDB" id="A0A6M0QPN3"/>
<sequence>MWDCRFPDKAQGQNIVTGQVLIRQEAGAAEASVNSPLIEALHGKPIAARIMIDKPEQFLAGWEFKLKNARNQHTRMKYRLNIVRGGAQASLSAQPLGYDNSFSNSGRCTKVQG</sequence>
<comment type="caution">
    <text evidence="1">The sequence shown here is derived from an EMBL/GenBank/DDBJ whole genome shotgun (WGS) entry which is preliminary data.</text>
</comment>
<dbReference type="Proteomes" id="UP000477782">
    <property type="component" value="Unassembled WGS sequence"/>
</dbReference>
<dbReference type="EMBL" id="JAAIVJ010000001">
    <property type="protein sequence ID" value="NEY88694.1"/>
    <property type="molecule type" value="Genomic_DNA"/>
</dbReference>
<dbReference type="RefSeq" id="WP_164622717.1">
    <property type="nucleotide sequence ID" value="NZ_JAAIVJ010000001.1"/>
</dbReference>
<accession>A0A6M0QPN3</accession>
<name>A0A6M0QPN3_9RHOB</name>
<keyword evidence="2" id="KW-1185">Reference proteome</keyword>
<reference evidence="1 2" key="1">
    <citation type="submission" date="2020-02" db="EMBL/GenBank/DDBJ databases">
        <authorList>
            <person name="Chen W.-M."/>
        </authorList>
    </citation>
    <scope>NUCLEOTIDE SEQUENCE [LARGE SCALE GENOMIC DNA]</scope>
    <source>
        <strain evidence="1 2">KMS-5</strain>
    </source>
</reference>
<gene>
    <name evidence="1" type="ORF">G4Z14_00140</name>
</gene>
<organism evidence="1 2">
    <name type="scientific">Tabrizicola oligotrophica</name>
    <dbReference type="NCBI Taxonomy" id="2710650"/>
    <lineage>
        <taxon>Bacteria</taxon>
        <taxon>Pseudomonadati</taxon>
        <taxon>Pseudomonadota</taxon>
        <taxon>Alphaproteobacteria</taxon>
        <taxon>Rhodobacterales</taxon>
        <taxon>Paracoccaceae</taxon>
        <taxon>Tabrizicola</taxon>
    </lineage>
</organism>
<evidence type="ECO:0000313" key="1">
    <source>
        <dbReference type="EMBL" id="NEY88694.1"/>
    </source>
</evidence>
<protein>
    <submittedName>
        <fullName evidence="1">Uncharacterized protein</fullName>
    </submittedName>
</protein>